<evidence type="ECO:0000256" key="5">
    <source>
        <dbReference type="SAM" id="MobiDB-lite"/>
    </source>
</evidence>
<dbReference type="GO" id="GO:0005524">
    <property type="term" value="F:ATP binding"/>
    <property type="evidence" value="ECO:0007669"/>
    <property type="project" value="UniProtKB-KW"/>
</dbReference>
<feature type="compositionally biased region" description="Acidic residues" evidence="5">
    <location>
        <begin position="361"/>
        <end position="372"/>
    </location>
</feature>
<feature type="region of interest" description="Disordered" evidence="5">
    <location>
        <begin position="317"/>
        <end position="338"/>
    </location>
</feature>
<dbReference type="PROSITE" id="PS00109">
    <property type="entry name" value="PROTEIN_KINASE_TYR"/>
    <property type="match status" value="1"/>
</dbReference>
<dbReference type="GO" id="GO:0004674">
    <property type="term" value="F:protein serine/threonine kinase activity"/>
    <property type="evidence" value="ECO:0007669"/>
    <property type="project" value="UniProtKB-KW"/>
</dbReference>
<sequence>MSAPRLGRYELVRKIAAGGMAEIFLARQWGAGGFFRDVVIKRLFKHLAEHPRQLRMFQDEGRLLAALSHPNIPQVFDLGFADGHWYIAMEYVDGWNVADVWRQGAKTGQTMPMQVALGIVMQACEALHHAHERADRARRPLRIVHRDVTPQNLMLTRDGVVKLMDFGVAQTTARKDTEAGAVRGTFSYMAPEQVRAKPLDKRADVFALGVILYELTTGSRLFRGSDVQIMTQVVEQDVAPPSTRIAEYPHDLEEIVLGALQRDRGRRTPSAAHIAWKLEELAQRNGFLVGPRAVARYVSQVIPAEPILEEDLALVRPDATPPDDIAQEIDAAPPPESENVQELVDDEGLLEDLQLLSLPPDADDGALDDGEDTPAPIAFDGHEVADEDIDLDDVDGDRVTTPSEPPRRADDATPEAMGLADLLATEPVSTRPPRPSYLPPGVVPLTAAELEHEEEQRPVVLLGAPKKKSTPSMSPSGRDYVRELEKRLARDDDDHR</sequence>
<evidence type="ECO:0000256" key="1">
    <source>
        <dbReference type="ARBA" id="ARBA00022679"/>
    </source>
</evidence>
<protein>
    <submittedName>
        <fullName evidence="7">Serine/threonine protein kinase</fullName>
    </submittedName>
</protein>
<feature type="region of interest" description="Disordered" evidence="5">
    <location>
        <begin position="449"/>
        <end position="496"/>
    </location>
</feature>
<keyword evidence="3 7" id="KW-0418">Kinase</keyword>
<name>A0A0F6W5Z9_9BACT</name>
<feature type="domain" description="Protein kinase" evidence="6">
    <location>
        <begin position="9"/>
        <end position="288"/>
    </location>
</feature>
<dbReference type="CDD" id="cd14014">
    <property type="entry name" value="STKc_PknB_like"/>
    <property type="match status" value="1"/>
</dbReference>
<evidence type="ECO:0000256" key="4">
    <source>
        <dbReference type="ARBA" id="ARBA00022840"/>
    </source>
</evidence>
<keyword evidence="8" id="KW-1185">Reference proteome</keyword>
<accession>A0A0F6W5Z9</accession>
<feature type="region of interest" description="Disordered" evidence="5">
    <location>
        <begin position="358"/>
        <end position="417"/>
    </location>
</feature>
<dbReference type="KEGG" id="samy:DB32_005517"/>
<dbReference type="EMBL" id="CP011125">
    <property type="protein sequence ID" value="AKF08368.1"/>
    <property type="molecule type" value="Genomic_DNA"/>
</dbReference>
<dbReference type="Gene3D" id="1.10.510.10">
    <property type="entry name" value="Transferase(Phosphotransferase) domain 1"/>
    <property type="match status" value="1"/>
</dbReference>
<dbReference type="STRING" id="927083.DB32_005517"/>
<evidence type="ECO:0000256" key="3">
    <source>
        <dbReference type="ARBA" id="ARBA00022777"/>
    </source>
</evidence>
<dbReference type="PANTHER" id="PTHR43289">
    <property type="entry name" value="MITOGEN-ACTIVATED PROTEIN KINASE KINASE KINASE 20-RELATED"/>
    <property type="match status" value="1"/>
</dbReference>
<feature type="compositionally biased region" description="Basic and acidic residues" evidence="5">
    <location>
        <begin position="479"/>
        <end position="496"/>
    </location>
</feature>
<reference evidence="7 8" key="1">
    <citation type="submission" date="2015-03" db="EMBL/GenBank/DDBJ databases">
        <title>Genome assembly of Sandaracinus amylolyticus DSM 53668.</title>
        <authorList>
            <person name="Sharma G."/>
            <person name="Subramanian S."/>
        </authorList>
    </citation>
    <scope>NUCLEOTIDE SEQUENCE [LARGE SCALE GENOMIC DNA]</scope>
    <source>
        <strain evidence="7 8">DSM 53668</strain>
    </source>
</reference>
<evidence type="ECO:0000259" key="6">
    <source>
        <dbReference type="PROSITE" id="PS50011"/>
    </source>
</evidence>
<dbReference type="RefSeq" id="WP_053235521.1">
    <property type="nucleotide sequence ID" value="NZ_CP011125.1"/>
</dbReference>
<feature type="compositionally biased region" description="Acidic residues" evidence="5">
    <location>
        <begin position="385"/>
        <end position="395"/>
    </location>
</feature>
<dbReference type="PROSITE" id="PS50011">
    <property type="entry name" value="PROTEIN_KINASE_DOM"/>
    <property type="match status" value="1"/>
</dbReference>
<gene>
    <name evidence="7" type="ORF">DB32_005517</name>
</gene>
<dbReference type="PANTHER" id="PTHR43289:SF6">
    <property type="entry name" value="SERINE_THREONINE-PROTEIN KINASE NEKL-3"/>
    <property type="match status" value="1"/>
</dbReference>
<evidence type="ECO:0000313" key="7">
    <source>
        <dbReference type="EMBL" id="AKF08368.1"/>
    </source>
</evidence>
<dbReference type="Pfam" id="PF00069">
    <property type="entry name" value="Pkinase"/>
    <property type="match status" value="1"/>
</dbReference>
<keyword evidence="2" id="KW-0547">Nucleotide-binding</keyword>
<evidence type="ECO:0000256" key="2">
    <source>
        <dbReference type="ARBA" id="ARBA00022741"/>
    </source>
</evidence>
<dbReference type="InterPro" id="IPR008266">
    <property type="entry name" value="Tyr_kinase_AS"/>
</dbReference>
<dbReference type="SUPFAM" id="SSF56112">
    <property type="entry name" value="Protein kinase-like (PK-like)"/>
    <property type="match status" value="1"/>
</dbReference>
<evidence type="ECO:0000313" key="8">
    <source>
        <dbReference type="Proteomes" id="UP000034883"/>
    </source>
</evidence>
<keyword evidence="4" id="KW-0067">ATP-binding</keyword>
<keyword evidence="1" id="KW-0808">Transferase</keyword>
<keyword evidence="7" id="KW-0723">Serine/threonine-protein kinase</keyword>
<dbReference type="AlphaFoldDB" id="A0A0F6W5Z9"/>
<dbReference type="Proteomes" id="UP000034883">
    <property type="component" value="Chromosome"/>
</dbReference>
<dbReference type="Gene3D" id="3.30.200.20">
    <property type="entry name" value="Phosphorylase Kinase, domain 1"/>
    <property type="match status" value="1"/>
</dbReference>
<proteinExistence type="predicted"/>
<organism evidence="7 8">
    <name type="scientific">Sandaracinus amylolyticus</name>
    <dbReference type="NCBI Taxonomy" id="927083"/>
    <lineage>
        <taxon>Bacteria</taxon>
        <taxon>Pseudomonadati</taxon>
        <taxon>Myxococcota</taxon>
        <taxon>Polyangia</taxon>
        <taxon>Polyangiales</taxon>
        <taxon>Sandaracinaceae</taxon>
        <taxon>Sandaracinus</taxon>
    </lineage>
</organism>
<dbReference type="InterPro" id="IPR000719">
    <property type="entry name" value="Prot_kinase_dom"/>
</dbReference>
<dbReference type="InterPro" id="IPR011009">
    <property type="entry name" value="Kinase-like_dom_sf"/>
</dbReference>